<dbReference type="AlphaFoldDB" id="A0A397IRT3"/>
<dbReference type="Proteomes" id="UP000266861">
    <property type="component" value="Unassembled WGS sequence"/>
</dbReference>
<evidence type="ECO:0000313" key="2">
    <source>
        <dbReference type="EMBL" id="RHZ75824.1"/>
    </source>
</evidence>
<keyword evidence="3" id="KW-1185">Reference proteome</keyword>
<evidence type="ECO:0000256" key="1">
    <source>
        <dbReference type="SAM" id="Phobius"/>
    </source>
</evidence>
<accession>A0A397IRT3</accession>
<organism evidence="2 3">
    <name type="scientific">Diversispora epigaea</name>
    <dbReference type="NCBI Taxonomy" id="1348612"/>
    <lineage>
        <taxon>Eukaryota</taxon>
        <taxon>Fungi</taxon>
        <taxon>Fungi incertae sedis</taxon>
        <taxon>Mucoromycota</taxon>
        <taxon>Glomeromycotina</taxon>
        <taxon>Glomeromycetes</taxon>
        <taxon>Diversisporales</taxon>
        <taxon>Diversisporaceae</taxon>
        <taxon>Diversispora</taxon>
    </lineage>
</organism>
<comment type="caution">
    <text evidence="2">The sequence shown here is derived from an EMBL/GenBank/DDBJ whole genome shotgun (WGS) entry which is preliminary data.</text>
</comment>
<reference evidence="2 3" key="1">
    <citation type="submission" date="2018-08" db="EMBL/GenBank/DDBJ databases">
        <title>Genome and evolution of the arbuscular mycorrhizal fungus Diversispora epigaea (formerly Glomus versiforme) and its bacterial endosymbionts.</title>
        <authorList>
            <person name="Sun X."/>
            <person name="Fei Z."/>
            <person name="Harrison M."/>
        </authorList>
    </citation>
    <scope>NUCLEOTIDE SEQUENCE [LARGE SCALE GENOMIC DNA]</scope>
    <source>
        <strain evidence="2 3">IT104</strain>
    </source>
</reference>
<name>A0A397IRT3_9GLOM</name>
<protein>
    <submittedName>
        <fullName evidence="2">Uncharacterized protein</fullName>
    </submittedName>
</protein>
<proteinExistence type="predicted"/>
<keyword evidence="1" id="KW-1133">Transmembrane helix</keyword>
<evidence type="ECO:0000313" key="3">
    <source>
        <dbReference type="Proteomes" id="UP000266861"/>
    </source>
</evidence>
<keyword evidence="1" id="KW-0812">Transmembrane</keyword>
<gene>
    <name evidence="2" type="ORF">Glove_209g90</name>
</gene>
<sequence>MFSVTAGMTFHYKSVKHGITFCLINLIFIVSWKKIIHSIQVLCEQIYCSSVEKAIYFELNIAFIFSVVFMVLYCILVRLLCKRGHWRIT</sequence>
<feature type="transmembrane region" description="Helical" evidence="1">
    <location>
        <begin position="61"/>
        <end position="81"/>
    </location>
</feature>
<keyword evidence="1" id="KW-0472">Membrane</keyword>
<dbReference type="EMBL" id="PQFF01000196">
    <property type="protein sequence ID" value="RHZ75824.1"/>
    <property type="molecule type" value="Genomic_DNA"/>
</dbReference>